<keyword evidence="4 7" id="KW-1133">Transmembrane helix</keyword>
<dbReference type="Pfam" id="PF06271">
    <property type="entry name" value="RDD"/>
    <property type="match status" value="1"/>
</dbReference>
<dbReference type="PANTHER" id="PTHR36115">
    <property type="entry name" value="PROLINE-RICH ANTIGEN HOMOLOG-RELATED"/>
    <property type="match status" value="1"/>
</dbReference>
<dbReference type="Proteomes" id="UP000027093">
    <property type="component" value="Chromosome"/>
</dbReference>
<dbReference type="PANTHER" id="PTHR36115:SF9">
    <property type="entry name" value="LMO1584 PROTEIN"/>
    <property type="match status" value="1"/>
</dbReference>
<dbReference type="InterPro" id="IPR010432">
    <property type="entry name" value="RDD"/>
</dbReference>
<gene>
    <name evidence="9" type="ORF">NVIE_004160</name>
</gene>
<accession>A0A060HCZ1</accession>
<evidence type="ECO:0000256" key="4">
    <source>
        <dbReference type="ARBA" id="ARBA00022989"/>
    </source>
</evidence>
<name>A0A060HCZ1_9ARCH</name>
<sequence length="193" mass="21812">MHMPPDPSSRPDGAERGQHPAQQPEIILARWSTRFWAWLVDFLIVNAGLGIIFGILSMPMWLYGFTNPGMMSPMYGSEWWNNGFGGPFSFAISSLVFFAYWTYMEANHNGQSIGKMLLRIKTTDLEGKQANTTSIAISSFGKAFLLPIDVFFGWIFTNDKRQRLLSRAANTIVIRATDDDTGRARSSARYQKE</sequence>
<dbReference type="STRING" id="926571.NVIE_004160"/>
<evidence type="ECO:0000313" key="10">
    <source>
        <dbReference type="Proteomes" id="UP000027093"/>
    </source>
</evidence>
<evidence type="ECO:0000256" key="1">
    <source>
        <dbReference type="ARBA" id="ARBA00004651"/>
    </source>
</evidence>
<feature type="region of interest" description="Disordered" evidence="6">
    <location>
        <begin position="1"/>
        <end position="20"/>
    </location>
</feature>
<evidence type="ECO:0000256" key="3">
    <source>
        <dbReference type="ARBA" id="ARBA00022692"/>
    </source>
</evidence>
<keyword evidence="3 7" id="KW-0812">Transmembrane</keyword>
<dbReference type="EMBL" id="CP007536">
    <property type="protein sequence ID" value="AIC14609.1"/>
    <property type="molecule type" value="Genomic_DNA"/>
</dbReference>
<dbReference type="InterPro" id="IPR051791">
    <property type="entry name" value="Pra-immunoreactive"/>
</dbReference>
<evidence type="ECO:0000256" key="5">
    <source>
        <dbReference type="ARBA" id="ARBA00023136"/>
    </source>
</evidence>
<evidence type="ECO:0000313" key="9">
    <source>
        <dbReference type="EMBL" id="AIC14609.1"/>
    </source>
</evidence>
<keyword evidence="2" id="KW-1003">Cell membrane</keyword>
<feature type="domain" description="RDD" evidence="8">
    <location>
        <begin position="29"/>
        <end position="164"/>
    </location>
</feature>
<dbReference type="KEGG" id="nvn:NVIE_004160"/>
<evidence type="ECO:0000256" key="2">
    <source>
        <dbReference type="ARBA" id="ARBA00022475"/>
    </source>
</evidence>
<comment type="subcellular location">
    <subcellularLocation>
        <location evidence="1">Cell membrane</location>
        <topology evidence="1">Multi-pass membrane protein</topology>
    </subcellularLocation>
</comment>
<protein>
    <submittedName>
        <fullName evidence="9">RDD family protein</fullName>
    </submittedName>
</protein>
<keyword evidence="10" id="KW-1185">Reference proteome</keyword>
<evidence type="ECO:0000259" key="8">
    <source>
        <dbReference type="Pfam" id="PF06271"/>
    </source>
</evidence>
<dbReference type="HOGENOM" id="CLU_104051_0_0_2"/>
<feature type="transmembrane region" description="Helical" evidence="7">
    <location>
        <begin position="84"/>
        <end position="103"/>
    </location>
</feature>
<evidence type="ECO:0000256" key="6">
    <source>
        <dbReference type="SAM" id="MobiDB-lite"/>
    </source>
</evidence>
<dbReference type="GO" id="GO:0005886">
    <property type="term" value="C:plasma membrane"/>
    <property type="evidence" value="ECO:0007669"/>
    <property type="project" value="UniProtKB-SubCell"/>
</dbReference>
<organism evidence="9 10">
    <name type="scientific">Nitrososphaera viennensis EN76</name>
    <dbReference type="NCBI Taxonomy" id="926571"/>
    <lineage>
        <taxon>Archaea</taxon>
        <taxon>Nitrososphaerota</taxon>
        <taxon>Nitrososphaeria</taxon>
        <taxon>Nitrososphaerales</taxon>
        <taxon>Nitrososphaeraceae</taxon>
        <taxon>Nitrososphaera</taxon>
    </lineage>
</organism>
<dbReference type="AlphaFoldDB" id="A0A060HCZ1"/>
<feature type="transmembrane region" description="Helical" evidence="7">
    <location>
        <begin position="35"/>
        <end position="64"/>
    </location>
</feature>
<reference evidence="9 10" key="1">
    <citation type="journal article" date="2014" name="Int. J. Syst. Evol. Microbiol.">
        <title>Nitrososphaera viennensis gen. nov., sp. nov., an aerobic and mesophilic, ammonia-oxidizing archaeon from soil and a member of the archaeal phylum Thaumarchaeota.</title>
        <authorList>
            <person name="Stieglmeier M."/>
            <person name="Klingl A."/>
            <person name="Alves R.J."/>
            <person name="Rittmann S.K."/>
            <person name="Melcher M."/>
            <person name="Leisch N."/>
            <person name="Schleper C."/>
        </authorList>
    </citation>
    <scope>NUCLEOTIDE SEQUENCE [LARGE SCALE GENOMIC DNA]</scope>
    <source>
        <strain evidence="9">EN76</strain>
    </source>
</reference>
<evidence type="ECO:0000256" key="7">
    <source>
        <dbReference type="SAM" id="Phobius"/>
    </source>
</evidence>
<proteinExistence type="predicted"/>
<keyword evidence="5 7" id="KW-0472">Membrane</keyword>